<evidence type="ECO:0008006" key="4">
    <source>
        <dbReference type="Google" id="ProtNLM"/>
    </source>
</evidence>
<comment type="caution">
    <text evidence="2">The sequence shown here is derived from an EMBL/GenBank/DDBJ whole genome shotgun (WGS) entry which is preliminary data.</text>
</comment>
<feature type="signal peptide" evidence="1">
    <location>
        <begin position="1"/>
        <end position="19"/>
    </location>
</feature>
<dbReference type="EMBL" id="QXFT01000792">
    <property type="protein sequence ID" value="KAE9335696.1"/>
    <property type="molecule type" value="Genomic_DNA"/>
</dbReference>
<keyword evidence="3" id="KW-1185">Reference proteome</keyword>
<proteinExistence type="predicted"/>
<evidence type="ECO:0000256" key="1">
    <source>
        <dbReference type="SAM" id="SignalP"/>
    </source>
</evidence>
<dbReference type="InterPro" id="IPR027443">
    <property type="entry name" value="IPNS-like_sf"/>
</dbReference>
<feature type="chain" id="PRO_5025656270" description="Isopenicillin N synthase-like Fe(2+) 2OG dioxygenase domain-containing protein" evidence="1">
    <location>
        <begin position="20"/>
        <end position="987"/>
    </location>
</feature>
<dbReference type="PANTHER" id="PTHR40855">
    <property type="entry name" value="DIOX_N DOMAIN-CONTAINING PROTEIN"/>
    <property type="match status" value="1"/>
</dbReference>
<dbReference type="PANTHER" id="PTHR40855:SF1">
    <property type="entry name" value="CLAVAMINATE SYNTHASE-LIKE PROTEIN"/>
    <property type="match status" value="1"/>
</dbReference>
<dbReference type="SUPFAM" id="SSF51197">
    <property type="entry name" value="Clavaminate synthase-like"/>
    <property type="match status" value="1"/>
</dbReference>
<sequence>MLLGLAAMLMAGAVPTTFADKAPAFEVPTFDYETLSTGNTPNDVLDALKKDGIISFTNVPSYAQVRHAYLDSAAACAVSAQEANAEFLLHKTLSDGTNRYTISTPSDQKANPNATATHAACPGYSTVYNEFSSLLELVVLNVATTLDATNFTTKEGYGQTVSSRKLMTDAVRLDHFHAYEAPSVRERRLTSASTSTSNEDDLTLELHEDDGMFIAFATPAFYKVSSDGTKSTFEPVSAGGQDDSESGLIIQRRDGQRVRPVLKPDQVTLMVGTGYNRWVATSEQLPAVMHGVRMPMVETTESQRLLRAWFGKMTLLPSYQRMLKQMDFGVHANTTARYVQQGYQSDHQSLGCAPGRRLVASASSECSFNACTVKSGATAPSDGCSVVCNRSHSTDADECSKSCDCTVSTRSATTCWMLCVKDLDVMLWSDQGVRLSHCAFSSGAYQCSDSDHGSPYDAGAYDRPDSNYDGAVHAFRAFYAVIGRLDSDHRGAIDAFYPVLPRHFHGRQPSVRSERGARRGPFVHDSHPHLLSDDQLYGIRLVQRNTRPRERPRRMLRSSIKSVARLAIMSRTLFACAAMLMAGAVPTNFADKAPAFEVPTFDYETLFTGNTPNDVLDALKKDGIISFTNVPSYAQVRHAYLDSAAACAVSAQEANAEFLLHKTLSDGTNRYTISTPSGQEANPNATATHAACPGYSTVYNEFSSLLELVVLNVATTLDATNFTTKEGYGQTVSSRKLMTDAVRLDHFHAYEAPSVRERRLTSASTSTSNEGDLTLELHEDDGMFIVFATPAFYKVSSDGTKSTFESVSAGGQDDSESGLIIQRRDGQRVRPVLKPDQVTLMVGTGYNRWVATSEQLPAVMHGVRMPAVETTETQRLLRAWFGKMTLLPSYQRMLKQMDFGVHANTTGSKGISRTISRWAAPRAVAWWHPRALSATSRSALRSQVRRKLLSLDATSSATARTSRLRTATRAATAALARTVLPFAGCSA</sequence>
<dbReference type="AlphaFoldDB" id="A0A6A4FH19"/>
<organism evidence="2 3">
    <name type="scientific">Phytophthora rubi</name>
    <dbReference type="NCBI Taxonomy" id="129364"/>
    <lineage>
        <taxon>Eukaryota</taxon>
        <taxon>Sar</taxon>
        <taxon>Stramenopiles</taxon>
        <taxon>Oomycota</taxon>
        <taxon>Peronosporomycetes</taxon>
        <taxon>Peronosporales</taxon>
        <taxon>Peronosporaceae</taxon>
        <taxon>Phytophthora</taxon>
    </lineage>
</organism>
<keyword evidence="1" id="KW-0732">Signal</keyword>
<reference evidence="2 3" key="1">
    <citation type="submission" date="2018-08" db="EMBL/GenBank/DDBJ databases">
        <title>Genomic investigation of the strawberry pathogen Phytophthora fragariae indicates pathogenicity is determined by transcriptional variation in three key races.</title>
        <authorList>
            <person name="Adams T.M."/>
            <person name="Armitage A.D."/>
            <person name="Sobczyk M.K."/>
            <person name="Bates H.J."/>
            <person name="Dunwell J.M."/>
            <person name="Nellist C.F."/>
            <person name="Harrison R.J."/>
        </authorList>
    </citation>
    <scope>NUCLEOTIDE SEQUENCE [LARGE SCALE GENOMIC DNA]</scope>
    <source>
        <strain evidence="2 3">SCRP333</strain>
    </source>
</reference>
<evidence type="ECO:0000313" key="2">
    <source>
        <dbReference type="EMBL" id="KAE9335696.1"/>
    </source>
</evidence>
<evidence type="ECO:0000313" key="3">
    <source>
        <dbReference type="Proteomes" id="UP000434957"/>
    </source>
</evidence>
<dbReference type="Proteomes" id="UP000434957">
    <property type="component" value="Unassembled WGS sequence"/>
</dbReference>
<gene>
    <name evidence="2" type="ORF">PR003_g12884</name>
</gene>
<dbReference type="Gene3D" id="2.60.120.330">
    <property type="entry name" value="B-lactam Antibiotic, Isopenicillin N Synthase, Chain"/>
    <property type="match status" value="2"/>
</dbReference>
<protein>
    <recommendedName>
        <fullName evidence="4">Isopenicillin N synthase-like Fe(2+) 2OG dioxygenase domain-containing protein</fullName>
    </recommendedName>
</protein>
<name>A0A6A4FH19_9STRA</name>
<accession>A0A6A4FH19</accession>